<organism evidence="2 3">
    <name type="scientific">Durusdinium trenchii</name>
    <dbReference type="NCBI Taxonomy" id="1381693"/>
    <lineage>
        <taxon>Eukaryota</taxon>
        <taxon>Sar</taxon>
        <taxon>Alveolata</taxon>
        <taxon>Dinophyceae</taxon>
        <taxon>Suessiales</taxon>
        <taxon>Symbiodiniaceae</taxon>
        <taxon>Durusdinium</taxon>
    </lineage>
</organism>
<gene>
    <name evidence="2" type="ORF">SCF082_LOCUS14165</name>
</gene>
<accession>A0ABP0JVZ6</accession>
<proteinExistence type="predicted"/>
<protein>
    <submittedName>
        <fullName evidence="2">ADP-ribosylation factor GTPase-activating protein AGD9</fullName>
    </submittedName>
</protein>
<keyword evidence="3" id="KW-1185">Reference proteome</keyword>
<evidence type="ECO:0000256" key="1">
    <source>
        <dbReference type="SAM" id="MobiDB-lite"/>
    </source>
</evidence>
<reference evidence="2 3" key="1">
    <citation type="submission" date="2024-02" db="EMBL/GenBank/DDBJ databases">
        <authorList>
            <person name="Chen Y."/>
            <person name="Shah S."/>
            <person name="Dougan E. K."/>
            <person name="Thang M."/>
            <person name="Chan C."/>
        </authorList>
    </citation>
    <scope>NUCLEOTIDE SEQUENCE [LARGE SCALE GENOMIC DNA]</scope>
</reference>
<evidence type="ECO:0000313" key="2">
    <source>
        <dbReference type="EMBL" id="CAK9018631.1"/>
    </source>
</evidence>
<sequence length="121" mass="13020">MVQMAAGGNGKALEYFKSNEMGKLSSSGRPVDYTSKVAQRYKAQMDTEAKKLCEKYSVAAKAAKPAEVHLAKPEEDFGFDVPTKATGRGATAGWAEIPLVGFEDDGEDPTGNTRRRSPCQS</sequence>
<dbReference type="Proteomes" id="UP001642464">
    <property type="component" value="Unassembled WGS sequence"/>
</dbReference>
<feature type="region of interest" description="Disordered" evidence="1">
    <location>
        <begin position="96"/>
        <end position="121"/>
    </location>
</feature>
<dbReference type="EMBL" id="CAXAMM010008851">
    <property type="protein sequence ID" value="CAK9018631.1"/>
    <property type="molecule type" value="Genomic_DNA"/>
</dbReference>
<name>A0ABP0JVZ6_9DINO</name>
<comment type="caution">
    <text evidence="2">The sequence shown here is derived from an EMBL/GenBank/DDBJ whole genome shotgun (WGS) entry which is preliminary data.</text>
</comment>
<evidence type="ECO:0000313" key="3">
    <source>
        <dbReference type="Proteomes" id="UP001642464"/>
    </source>
</evidence>